<protein>
    <submittedName>
        <fullName evidence="2">Uncharacterized protein</fullName>
    </submittedName>
</protein>
<keyword evidence="1" id="KW-1133">Transmembrane helix</keyword>
<sequence length="115" mass="13371">MYGLLTQFLHQRQKVLERGIWEGMERPVRICPPNDYTIIYFFQLLHAYSAMIWFLRKHEERVRKQNDVYARAGGCVAQVSCFPPQPLSAFELDPIAASFSATLHSLILQHASQYN</sequence>
<keyword evidence="1" id="KW-0812">Transmembrane</keyword>
<evidence type="ECO:0000313" key="3">
    <source>
        <dbReference type="Proteomes" id="UP000076532"/>
    </source>
</evidence>
<name>A0A166A2A0_9AGAM</name>
<dbReference type="Proteomes" id="UP000076532">
    <property type="component" value="Unassembled WGS sequence"/>
</dbReference>
<gene>
    <name evidence="2" type="ORF">FIBSPDRAFT_899181</name>
</gene>
<accession>A0A166A2A0</accession>
<feature type="transmembrane region" description="Helical" evidence="1">
    <location>
        <begin position="36"/>
        <end position="55"/>
    </location>
</feature>
<evidence type="ECO:0000313" key="2">
    <source>
        <dbReference type="EMBL" id="KZP11178.1"/>
    </source>
</evidence>
<dbReference type="AlphaFoldDB" id="A0A166A2A0"/>
<keyword evidence="1" id="KW-0472">Membrane</keyword>
<evidence type="ECO:0000256" key="1">
    <source>
        <dbReference type="SAM" id="Phobius"/>
    </source>
</evidence>
<keyword evidence="3" id="KW-1185">Reference proteome</keyword>
<proteinExistence type="predicted"/>
<organism evidence="2 3">
    <name type="scientific">Athelia psychrophila</name>
    <dbReference type="NCBI Taxonomy" id="1759441"/>
    <lineage>
        <taxon>Eukaryota</taxon>
        <taxon>Fungi</taxon>
        <taxon>Dikarya</taxon>
        <taxon>Basidiomycota</taxon>
        <taxon>Agaricomycotina</taxon>
        <taxon>Agaricomycetes</taxon>
        <taxon>Agaricomycetidae</taxon>
        <taxon>Atheliales</taxon>
        <taxon>Atheliaceae</taxon>
        <taxon>Athelia</taxon>
    </lineage>
</organism>
<dbReference type="EMBL" id="KV417667">
    <property type="protein sequence ID" value="KZP11178.1"/>
    <property type="molecule type" value="Genomic_DNA"/>
</dbReference>
<reference evidence="2 3" key="1">
    <citation type="journal article" date="2016" name="Mol. Biol. Evol.">
        <title>Comparative Genomics of Early-Diverging Mushroom-Forming Fungi Provides Insights into the Origins of Lignocellulose Decay Capabilities.</title>
        <authorList>
            <person name="Nagy L.G."/>
            <person name="Riley R."/>
            <person name="Tritt A."/>
            <person name="Adam C."/>
            <person name="Daum C."/>
            <person name="Floudas D."/>
            <person name="Sun H."/>
            <person name="Yadav J.S."/>
            <person name="Pangilinan J."/>
            <person name="Larsson K.H."/>
            <person name="Matsuura K."/>
            <person name="Barry K."/>
            <person name="Labutti K."/>
            <person name="Kuo R."/>
            <person name="Ohm R.A."/>
            <person name="Bhattacharya S.S."/>
            <person name="Shirouzu T."/>
            <person name="Yoshinaga Y."/>
            <person name="Martin F.M."/>
            <person name="Grigoriev I.V."/>
            <person name="Hibbett D.S."/>
        </authorList>
    </citation>
    <scope>NUCLEOTIDE SEQUENCE [LARGE SCALE GENOMIC DNA]</scope>
    <source>
        <strain evidence="2 3">CBS 109695</strain>
    </source>
</reference>